<reference evidence="1 2" key="1">
    <citation type="journal article" date="2023" name="G3 (Bethesda)">
        <title>A chromosome-length genome assembly and annotation of blackberry (Rubus argutus, cv. 'Hillquist').</title>
        <authorList>
            <person name="Bruna T."/>
            <person name="Aryal R."/>
            <person name="Dudchenko O."/>
            <person name="Sargent D.J."/>
            <person name="Mead D."/>
            <person name="Buti M."/>
            <person name="Cavallini A."/>
            <person name="Hytonen T."/>
            <person name="Andres J."/>
            <person name="Pham M."/>
            <person name="Weisz D."/>
            <person name="Mascagni F."/>
            <person name="Usai G."/>
            <person name="Natali L."/>
            <person name="Bassil N."/>
            <person name="Fernandez G.E."/>
            <person name="Lomsadze A."/>
            <person name="Armour M."/>
            <person name="Olukolu B."/>
            <person name="Poorten T."/>
            <person name="Britton C."/>
            <person name="Davik J."/>
            <person name="Ashrafi H."/>
            <person name="Aiden E.L."/>
            <person name="Borodovsky M."/>
            <person name="Worthington M."/>
        </authorList>
    </citation>
    <scope>NUCLEOTIDE SEQUENCE [LARGE SCALE GENOMIC DNA]</scope>
    <source>
        <strain evidence="1">PI 553951</strain>
    </source>
</reference>
<evidence type="ECO:0000313" key="1">
    <source>
        <dbReference type="EMBL" id="KAK9930107.1"/>
    </source>
</evidence>
<dbReference type="Proteomes" id="UP001457282">
    <property type="component" value="Unassembled WGS sequence"/>
</dbReference>
<proteinExistence type="predicted"/>
<protein>
    <submittedName>
        <fullName evidence="1">Uncharacterized protein</fullName>
    </submittedName>
</protein>
<comment type="caution">
    <text evidence="1">The sequence shown here is derived from an EMBL/GenBank/DDBJ whole genome shotgun (WGS) entry which is preliminary data.</text>
</comment>
<sequence length="128" mass="14862">MCAMASVSENFNSPSPTSEVQVLNINWFQKQPNRNGEVCIRWVCQVGTTLAVKSYNKESLKQNAHVFDWELSQEGLDKISQIPQGKMMPSEEWVLANAPYIFRFFVFLRPLDLAFCEYIYTYILMDVH</sequence>
<name>A0AAW1X345_RUBAR</name>
<evidence type="ECO:0000313" key="2">
    <source>
        <dbReference type="Proteomes" id="UP001457282"/>
    </source>
</evidence>
<accession>A0AAW1X345</accession>
<dbReference type="EMBL" id="JBEDUW010000005">
    <property type="protein sequence ID" value="KAK9930107.1"/>
    <property type="molecule type" value="Genomic_DNA"/>
</dbReference>
<organism evidence="1 2">
    <name type="scientific">Rubus argutus</name>
    <name type="common">Southern blackberry</name>
    <dbReference type="NCBI Taxonomy" id="59490"/>
    <lineage>
        <taxon>Eukaryota</taxon>
        <taxon>Viridiplantae</taxon>
        <taxon>Streptophyta</taxon>
        <taxon>Embryophyta</taxon>
        <taxon>Tracheophyta</taxon>
        <taxon>Spermatophyta</taxon>
        <taxon>Magnoliopsida</taxon>
        <taxon>eudicotyledons</taxon>
        <taxon>Gunneridae</taxon>
        <taxon>Pentapetalae</taxon>
        <taxon>rosids</taxon>
        <taxon>fabids</taxon>
        <taxon>Rosales</taxon>
        <taxon>Rosaceae</taxon>
        <taxon>Rosoideae</taxon>
        <taxon>Rosoideae incertae sedis</taxon>
        <taxon>Rubus</taxon>
    </lineage>
</organism>
<dbReference type="AlphaFoldDB" id="A0AAW1X345"/>
<dbReference type="SUPFAM" id="SSF51430">
    <property type="entry name" value="NAD(P)-linked oxidoreductase"/>
    <property type="match status" value="1"/>
</dbReference>
<dbReference type="Gene3D" id="3.20.20.100">
    <property type="entry name" value="NADP-dependent oxidoreductase domain"/>
    <property type="match status" value="1"/>
</dbReference>
<keyword evidence="2" id="KW-1185">Reference proteome</keyword>
<dbReference type="InterPro" id="IPR036812">
    <property type="entry name" value="NAD(P)_OxRdtase_dom_sf"/>
</dbReference>
<gene>
    <name evidence="1" type="ORF">M0R45_027163</name>
</gene>